<keyword evidence="2" id="KW-0548">Nucleotidyltransferase</keyword>
<dbReference type="InterPro" id="IPR048445">
    <property type="entry name" value="DncV-like_NTFase"/>
</dbReference>
<dbReference type="GO" id="GO:0140701">
    <property type="term" value="F:3',3'-cyclic GMP-AMP synthase activity"/>
    <property type="evidence" value="ECO:0007669"/>
    <property type="project" value="InterPro"/>
</dbReference>
<keyword evidence="8" id="KW-0051">Antiviral defense</keyword>
<name>A0A0B2UG45_9GAMM</name>
<dbReference type="Pfam" id="PF21713">
    <property type="entry name" value="DncV_C"/>
    <property type="match status" value="1"/>
</dbReference>
<evidence type="ECO:0000256" key="5">
    <source>
        <dbReference type="ARBA" id="ARBA00022840"/>
    </source>
</evidence>
<accession>A0A0B2UG45</accession>
<dbReference type="EMBL" id="JHQK01000003">
    <property type="protein sequence ID" value="KHN67950.1"/>
    <property type="molecule type" value="Genomic_DNA"/>
</dbReference>
<dbReference type="GO" id="GO:0009117">
    <property type="term" value="P:nucleotide metabolic process"/>
    <property type="evidence" value="ECO:0007669"/>
    <property type="project" value="UniProtKB-KW"/>
</dbReference>
<reference evidence="14 15" key="1">
    <citation type="submission" date="2014-03" db="EMBL/GenBank/DDBJ databases">
        <title>Genome sequence of the diesel-degrader and plant-growth promoter Acinetobacter oleivorans PF-1 isolated from the roots of poplar tree.</title>
        <authorList>
            <person name="Gkorezis P."/>
            <person name="van Hamme J."/>
            <person name="Rineau F."/>
            <person name="Vangronsveld J."/>
            <person name="Francetti A."/>
        </authorList>
    </citation>
    <scope>NUCLEOTIDE SEQUENCE [LARGE SCALE GENOMIC DNA]</scope>
    <source>
        <strain evidence="14 15">PF1</strain>
    </source>
</reference>
<dbReference type="GO" id="GO:0051607">
    <property type="term" value="P:defense response to virus"/>
    <property type="evidence" value="ECO:0007669"/>
    <property type="project" value="UniProtKB-KW"/>
</dbReference>
<dbReference type="InterPro" id="IPR047805">
    <property type="entry name" value="GAMP_synthase"/>
</dbReference>
<comment type="catalytic activity">
    <reaction evidence="11">
        <text>GTP + ATP = 3',3'-cGAMP + 2 diphosphate</text>
        <dbReference type="Rhea" id="RHEA:35647"/>
        <dbReference type="ChEBI" id="CHEBI:30616"/>
        <dbReference type="ChEBI" id="CHEBI:33019"/>
        <dbReference type="ChEBI" id="CHEBI:37565"/>
        <dbReference type="ChEBI" id="CHEBI:71501"/>
    </reaction>
    <physiologicalReaction direction="left-to-right" evidence="11">
        <dbReference type="Rhea" id="RHEA:35648"/>
    </physiologicalReaction>
</comment>
<dbReference type="GO" id="GO:0046872">
    <property type="term" value="F:metal ion binding"/>
    <property type="evidence" value="ECO:0007669"/>
    <property type="project" value="UniProtKB-KW"/>
</dbReference>
<evidence type="ECO:0000256" key="9">
    <source>
        <dbReference type="ARBA" id="ARBA00023134"/>
    </source>
</evidence>
<dbReference type="Pfam" id="PF21654">
    <property type="entry name" value="DncV-like_NTFase"/>
    <property type="match status" value="1"/>
</dbReference>
<keyword evidence="5" id="KW-0067">ATP-binding</keyword>
<evidence type="ECO:0000256" key="11">
    <source>
        <dbReference type="ARBA" id="ARBA00048304"/>
    </source>
</evidence>
<evidence type="ECO:0000259" key="13">
    <source>
        <dbReference type="Pfam" id="PF21713"/>
    </source>
</evidence>
<dbReference type="GO" id="GO:0005525">
    <property type="term" value="F:GTP binding"/>
    <property type="evidence" value="ECO:0007669"/>
    <property type="project" value="UniProtKB-KW"/>
</dbReference>
<keyword evidence="6" id="KW-0460">Magnesium</keyword>
<keyword evidence="4" id="KW-0547">Nucleotide-binding</keyword>
<proteinExistence type="predicted"/>
<keyword evidence="1" id="KW-0808">Transferase</keyword>
<gene>
    <name evidence="14" type="ORF">DH17_09440</name>
</gene>
<dbReference type="InterPro" id="IPR048446">
    <property type="entry name" value="DncV_C"/>
</dbReference>
<keyword evidence="3" id="KW-0479">Metal-binding</keyword>
<dbReference type="NCBIfam" id="NF041078">
    <property type="entry name" value="cGAS"/>
    <property type="match status" value="1"/>
</dbReference>
<evidence type="ECO:0000313" key="15">
    <source>
        <dbReference type="Proteomes" id="UP000031012"/>
    </source>
</evidence>
<evidence type="ECO:0000256" key="2">
    <source>
        <dbReference type="ARBA" id="ARBA00022695"/>
    </source>
</evidence>
<keyword evidence="7" id="KW-0546">Nucleotide metabolism</keyword>
<dbReference type="AlphaFoldDB" id="A0A0B2UG45"/>
<evidence type="ECO:0000256" key="4">
    <source>
        <dbReference type="ARBA" id="ARBA00022741"/>
    </source>
</evidence>
<organism evidence="14 15">
    <name type="scientific">Acinetobacter oleivorans</name>
    <dbReference type="NCBI Taxonomy" id="1148157"/>
    <lineage>
        <taxon>Bacteria</taxon>
        <taxon>Pseudomonadati</taxon>
        <taxon>Pseudomonadota</taxon>
        <taxon>Gammaproteobacteria</taxon>
        <taxon>Moraxellales</taxon>
        <taxon>Moraxellaceae</taxon>
        <taxon>Acinetobacter</taxon>
    </lineage>
</organism>
<protein>
    <recommendedName>
        <fullName evidence="10">Cyclic GMP-AMP synthase</fullName>
    </recommendedName>
</protein>
<evidence type="ECO:0000256" key="6">
    <source>
        <dbReference type="ARBA" id="ARBA00022842"/>
    </source>
</evidence>
<feature type="domain" description="Cyclic GMP-AMP synthase DncV-like nucleotidyltransferase" evidence="12">
    <location>
        <begin position="63"/>
        <end position="156"/>
    </location>
</feature>
<sequence>MTNSTIFNAHRGYRALEDGFLRALIPSQDTIKELNECRKKIRSCLKSGLRDFIEDYNPEGPNPKFRIQGSWAYGLCNLPAHRGQELDLDYGVYLSAEVFNECDEYSKETLKSYFSTVENLLDELASEEGWQLDSTDNMNCIRLLVNSYTHLDVPVYIVPKDMFDSLEEYSELQVGLRKKQIGLEDFNLYDSITMDSASISESFEFESHGLLYEEKFKDHIELENIKRITMAQRDGSFRESDCEQVRQWFLNFIAKQEDEGNQLRFICRYLKAWRDYHWIQGGGPSSILLMVIACQNYEFIEKRDDLTLLNILSILPEALKNPVYESSIPDHENEDFNRIKQEKRQYCSNKATEFLNLINDSLNAKEKKYCLKFHIEAFGHRYPYNEDYIEISKVPTTEQDIFRQSLSSSQTAKVLPSVTSG</sequence>
<evidence type="ECO:0000256" key="3">
    <source>
        <dbReference type="ARBA" id="ARBA00022723"/>
    </source>
</evidence>
<evidence type="ECO:0000259" key="12">
    <source>
        <dbReference type="Pfam" id="PF21654"/>
    </source>
</evidence>
<dbReference type="Proteomes" id="UP000031012">
    <property type="component" value="Unassembled WGS sequence"/>
</dbReference>
<evidence type="ECO:0000256" key="1">
    <source>
        <dbReference type="ARBA" id="ARBA00022679"/>
    </source>
</evidence>
<keyword evidence="9" id="KW-0342">GTP-binding</keyword>
<dbReference type="GO" id="GO:0005524">
    <property type="term" value="F:ATP binding"/>
    <property type="evidence" value="ECO:0007669"/>
    <property type="project" value="UniProtKB-KW"/>
</dbReference>
<evidence type="ECO:0000256" key="10">
    <source>
        <dbReference type="ARBA" id="ARBA00044145"/>
    </source>
</evidence>
<feature type="domain" description="Cyclic GMP-AMP synthase C-terminal" evidence="13">
    <location>
        <begin position="260"/>
        <end position="388"/>
    </location>
</feature>
<evidence type="ECO:0000256" key="8">
    <source>
        <dbReference type="ARBA" id="ARBA00023118"/>
    </source>
</evidence>
<evidence type="ECO:0000313" key="14">
    <source>
        <dbReference type="EMBL" id="KHN67950.1"/>
    </source>
</evidence>
<evidence type="ECO:0000256" key="7">
    <source>
        <dbReference type="ARBA" id="ARBA00023080"/>
    </source>
</evidence>
<comment type="caution">
    <text evidence="14">The sequence shown here is derived from an EMBL/GenBank/DDBJ whole genome shotgun (WGS) entry which is preliminary data.</text>
</comment>